<evidence type="ECO:0000313" key="3">
    <source>
        <dbReference type="EMBL" id="GAA1569732.1"/>
    </source>
</evidence>
<protein>
    <recommendedName>
        <fullName evidence="2">Transposase IS701-like DDE domain-containing protein</fullName>
    </recommendedName>
</protein>
<dbReference type="EMBL" id="BAAAQD010000042">
    <property type="protein sequence ID" value="GAA1569732.1"/>
    <property type="molecule type" value="Genomic_DNA"/>
</dbReference>
<name>A0ABP4NXE2_9ACTN</name>
<reference evidence="4" key="1">
    <citation type="journal article" date="2019" name="Int. J. Syst. Evol. Microbiol.">
        <title>The Global Catalogue of Microorganisms (GCM) 10K type strain sequencing project: providing services to taxonomists for standard genome sequencing and annotation.</title>
        <authorList>
            <consortium name="The Broad Institute Genomics Platform"/>
            <consortium name="The Broad Institute Genome Sequencing Center for Infectious Disease"/>
            <person name="Wu L."/>
            <person name="Ma J."/>
        </authorList>
    </citation>
    <scope>NUCLEOTIDE SEQUENCE [LARGE SCALE GENOMIC DNA]</scope>
    <source>
        <strain evidence="4">JCM 15933</strain>
    </source>
</reference>
<evidence type="ECO:0000313" key="4">
    <source>
        <dbReference type="Proteomes" id="UP001501470"/>
    </source>
</evidence>
<comment type="caution">
    <text evidence="3">The sequence shown here is derived from an EMBL/GenBank/DDBJ whole genome shotgun (WGS) entry which is preliminary data.</text>
</comment>
<feature type="region of interest" description="Disordered" evidence="1">
    <location>
        <begin position="115"/>
        <end position="148"/>
    </location>
</feature>
<dbReference type="Proteomes" id="UP001501470">
    <property type="component" value="Unassembled WGS sequence"/>
</dbReference>
<proteinExistence type="predicted"/>
<dbReference type="RefSeq" id="WP_344513998.1">
    <property type="nucleotide sequence ID" value="NZ_BAAAQD010000042.1"/>
</dbReference>
<keyword evidence="4" id="KW-1185">Reference proteome</keyword>
<evidence type="ECO:0000259" key="2">
    <source>
        <dbReference type="Pfam" id="PF13546"/>
    </source>
</evidence>
<feature type="domain" description="Transposase IS701-like DDE" evidence="2">
    <location>
        <begin position="16"/>
        <end position="96"/>
    </location>
</feature>
<gene>
    <name evidence="3" type="ORF">GCM10009827_109450</name>
</gene>
<sequence length="148" mass="16006">MVEVATVEEIAGRTDDPGCCRAAGVPAQVGFVTKPHQGLAMLKRALADPAVVFSWFAADSGYGRDPALRRFCHDQQVPYVLAVPVDLPLLDVRGQPLRPDAVLACTPATVWQRRSCGDGSTGKRSTTGPRMPWWSRTSRRPMGTSTPC</sequence>
<accession>A0ABP4NXE2</accession>
<dbReference type="Pfam" id="PF13546">
    <property type="entry name" value="DDE_5"/>
    <property type="match status" value="1"/>
</dbReference>
<evidence type="ECO:0000256" key="1">
    <source>
        <dbReference type="SAM" id="MobiDB-lite"/>
    </source>
</evidence>
<organism evidence="3 4">
    <name type="scientific">Dactylosporangium maewongense</name>
    <dbReference type="NCBI Taxonomy" id="634393"/>
    <lineage>
        <taxon>Bacteria</taxon>
        <taxon>Bacillati</taxon>
        <taxon>Actinomycetota</taxon>
        <taxon>Actinomycetes</taxon>
        <taxon>Micromonosporales</taxon>
        <taxon>Micromonosporaceae</taxon>
        <taxon>Dactylosporangium</taxon>
    </lineage>
</organism>
<dbReference type="InterPro" id="IPR038721">
    <property type="entry name" value="IS701-like_DDE_dom"/>
</dbReference>